<dbReference type="AlphaFoldDB" id="A0A557XI38"/>
<keyword evidence="6" id="KW-1185">Reference proteome</keyword>
<dbReference type="PANTHER" id="PTHR44196">
    <property type="entry name" value="DEHYDROGENASE/REDUCTASE SDR FAMILY MEMBER 7B"/>
    <property type="match status" value="1"/>
</dbReference>
<protein>
    <submittedName>
        <fullName evidence="5">SDR family NAD(P)-dependent oxidoreductase</fullName>
    </submittedName>
</protein>
<dbReference type="InterPro" id="IPR002347">
    <property type="entry name" value="SDR_fam"/>
</dbReference>
<dbReference type="EMBL" id="VMQU01000100">
    <property type="protein sequence ID" value="TVS85353.1"/>
    <property type="molecule type" value="Genomic_DNA"/>
</dbReference>
<gene>
    <name evidence="5" type="ORF">FPZ47_20040</name>
</gene>
<keyword evidence="2" id="KW-0560">Oxidoreductase</keyword>
<comment type="similarity">
    <text evidence="1 3">Belongs to the short-chain dehydrogenases/reductases (SDR) family.</text>
</comment>
<dbReference type="OrthoDB" id="9810734at2"/>
<name>A0A557XI38_9MYCO</name>
<dbReference type="RefSeq" id="WP_144953356.1">
    <property type="nucleotide sequence ID" value="NZ_VMQU01000100.1"/>
</dbReference>
<reference evidence="5 6" key="1">
    <citation type="submission" date="2019-07" db="EMBL/GenBank/DDBJ databases">
        <title>New Mycobacterium species.</title>
        <authorList>
            <person name="Tortoli E."/>
            <person name="Ghielmetti G."/>
            <person name="Friedel U."/>
            <person name="Trovato A."/>
        </authorList>
    </citation>
    <scope>NUCLEOTIDE SEQUENCE [LARGE SCALE GENOMIC DNA]</scope>
    <source>
        <strain evidence="5 6">16-83</strain>
    </source>
</reference>
<dbReference type="PRINTS" id="PR00081">
    <property type="entry name" value="GDHRDH"/>
</dbReference>
<comment type="caution">
    <text evidence="5">The sequence shown here is derived from an EMBL/GenBank/DDBJ whole genome shotgun (WGS) entry which is preliminary data.</text>
</comment>
<dbReference type="SMART" id="SM00822">
    <property type="entry name" value="PKS_KR"/>
    <property type="match status" value="1"/>
</dbReference>
<evidence type="ECO:0000256" key="2">
    <source>
        <dbReference type="ARBA" id="ARBA00023002"/>
    </source>
</evidence>
<feature type="domain" description="Ketoreductase" evidence="4">
    <location>
        <begin position="6"/>
        <end position="194"/>
    </location>
</feature>
<dbReference type="PROSITE" id="PS00061">
    <property type="entry name" value="ADH_SHORT"/>
    <property type="match status" value="1"/>
</dbReference>
<dbReference type="PANTHER" id="PTHR44196:SF1">
    <property type="entry name" value="DEHYDROGENASE_REDUCTASE SDR FAMILY MEMBER 7B"/>
    <property type="match status" value="1"/>
</dbReference>
<dbReference type="InterPro" id="IPR057326">
    <property type="entry name" value="KR_dom"/>
</dbReference>
<dbReference type="InterPro" id="IPR036291">
    <property type="entry name" value="NAD(P)-bd_dom_sf"/>
</dbReference>
<proteinExistence type="inferred from homology"/>
<dbReference type="Gene3D" id="3.40.50.720">
    <property type="entry name" value="NAD(P)-binding Rossmann-like Domain"/>
    <property type="match status" value="1"/>
</dbReference>
<accession>A0A557XI38</accession>
<evidence type="ECO:0000313" key="6">
    <source>
        <dbReference type="Proteomes" id="UP000320513"/>
    </source>
</evidence>
<dbReference type="PRINTS" id="PR00080">
    <property type="entry name" value="SDRFAMILY"/>
</dbReference>
<dbReference type="Proteomes" id="UP000320513">
    <property type="component" value="Unassembled WGS sequence"/>
</dbReference>
<evidence type="ECO:0000259" key="4">
    <source>
        <dbReference type="SMART" id="SM00822"/>
    </source>
</evidence>
<organism evidence="5 6">
    <name type="scientific">Mycobacterium helveticum</name>
    <dbReference type="NCBI Taxonomy" id="2592811"/>
    <lineage>
        <taxon>Bacteria</taxon>
        <taxon>Bacillati</taxon>
        <taxon>Actinomycetota</taxon>
        <taxon>Actinomycetes</taxon>
        <taxon>Mycobacteriales</taxon>
        <taxon>Mycobacteriaceae</taxon>
        <taxon>Mycobacterium</taxon>
    </lineage>
</organism>
<evidence type="ECO:0000313" key="5">
    <source>
        <dbReference type="EMBL" id="TVS85353.1"/>
    </source>
</evidence>
<dbReference type="Pfam" id="PF00106">
    <property type="entry name" value="adh_short"/>
    <property type="match status" value="1"/>
</dbReference>
<evidence type="ECO:0000256" key="3">
    <source>
        <dbReference type="RuleBase" id="RU000363"/>
    </source>
</evidence>
<sequence>MDLTGNTILVTGGGSGIGRGLAEALHRAGNRVVIAGRRLEALRAVAEANPGIEYLRLDLAEPDGIGRLAAELPGRHPGLNVVVNNAGVMRTEDLLTGDPALPEIAGMTVAVNLLGPMRLTAALLPTLLGQPRAAIVNVTSALAFVPKALAPTYSATKAGLHAYTQSLRRQLRRTPIQVIEIIPPQVETDMLAGRERGPTAMSLKAFVAETMSLLRSQPDADEIVVDAAKRVRFAVRDGHYDDVFDSVNP</sequence>
<dbReference type="GO" id="GO:0016491">
    <property type="term" value="F:oxidoreductase activity"/>
    <property type="evidence" value="ECO:0007669"/>
    <property type="project" value="UniProtKB-KW"/>
</dbReference>
<dbReference type="GO" id="GO:0016020">
    <property type="term" value="C:membrane"/>
    <property type="evidence" value="ECO:0007669"/>
    <property type="project" value="TreeGrafter"/>
</dbReference>
<dbReference type="InterPro" id="IPR020904">
    <property type="entry name" value="Sc_DH/Rdtase_CS"/>
</dbReference>
<dbReference type="SUPFAM" id="SSF51735">
    <property type="entry name" value="NAD(P)-binding Rossmann-fold domains"/>
    <property type="match status" value="1"/>
</dbReference>
<evidence type="ECO:0000256" key="1">
    <source>
        <dbReference type="ARBA" id="ARBA00006484"/>
    </source>
</evidence>